<dbReference type="Pfam" id="PF00059">
    <property type="entry name" value="Lectin_C"/>
    <property type="match status" value="3"/>
</dbReference>
<dbReference type="OrthoDB" id="441660at2759"/>
<keyword evidence="5" id="KW-1185">Reference proteome</keyword>
<comment type="caution">
    <text evidence="4">The sequence shown here is derived from an EMBL/GenBank/DDBJ whole genome shotgun (WGS) entry which is preliminary data.</text>
</comment>
<proteinExistence type="predicted"/>
<keyword evidence="1" id="KW-0472">Membrane</keyword>
<dbReference type="AlphaFoldDB" id="A0A8J2WGM0"/>
<dbReference type="PANTHER" id="PTHR22803">
    <property type="entry name" value="MANNOSE, PHOSPHOLIPASE, LECTIN RECEPTOR RELATED"/>
    <property type="match status" value="1"/>
</dbReference>
<keyword evidence="1" id="KW-0812">Transmembrane</keyword>
<accession>A0A8J2WGM0</accession>
<feature type="domain" description="C-type lectin" evidence="3">
    <location>
        <begin position="157"/>
        <end position="261"/>
    </location>
</feature>
<evidence type="ECO:0000256" key="1">
    <source>
        <dbReference type="SAM" id="Phobius"/>
    </source>
</evidence>
<dbReference type="EMBL" id="CAKKNE010000002">
    <property type="protein sequence ID" value="CAH0367635.1"/>
    <property type="molecule type" value="Genomic_DNA"/>
</dbReference>
<dbReference type="InterPro" id="IPR016186">
    <property type="entry name" value="C-type_lectin-like/link_sf"/>
</dbReference>
<feature type="chain" id="PRO_5035308861" description="C-type lectin domain-containing protein" evidence="2">
    <location>
        <begin position="19"/>
        <end position="747"/>
    </location>
</feature>
<gene>
    <name evidence="4" type="ORF">PECAL_2P06670</name>
</gene>
<dbReference type="InterPro" id="IPR016187">
    <property type="entry name" value="CTDL_fold"/>
</dbReference>
<keyword evidence="2" id="KW-0732">Signal</keyword>
<reference evidence="4" key="1">
    <citation type="submission" date="2021-11" db="EMBL/GenBank/DDBJ databases">
        <authorList>
            <consortium name="Genoscope - CEA"/>
            <person name="William W."/>
        </authorList>
    </citation>
    <scope>NUCLEOTIDE SEQUENCE</scope>
</reference>
<dbReference type="Gene3D" id="3.10.100.10">
    <property type="entry name" value="Mannose-Binding Protein A, subunit A"/>
    <property type="match status" value="3"/>
</dbReference>
<name>A0A8J2WGM0_9STRA</name>
<keyword evidence="1" id="KW-1133">Transmembrane helix</keyword>
<evidence type="ECO:0000313" key="4">
    <source>
        <dbReference type="EMBL" id="CAH0367635.1"/>
    </source>
</evidence>
<dbReference type="InterPro" id="IPR001304">
    <property type="entry name" value="C-type_lectin-like"/>
</dbReference>
<evidence type="ECO:0000259" key="3">
    <source>
        <dbReference type="PROSITE" id="PS50041"/>
    </source>
</evidence>
<dbReference type="SMART" id="SM00034">
    <property type="entry name" value="CLECT"/>
    <property type="match status" value="3"/>
</dbReference>
<organism evidence="4 5">
    <name type="scientific">Pelagomonas calceolata</name>
    <dbReference type="NCBI Taxonomy" id="35677"/>
    <lineage>
        <taxon>Eukaryota</taxon>
        <taxon>Sar</taxon>
        <taxon>Stramenopiles</taxon>
        <taxon>Ochrophyta</taxon>
        <taxon>Pelagophyceae</taxon>
        <taxon>Pelagomonadales</taxon>
        <taxon>Pelagomonadaceae</taxon>
        <taxon>Pelagomonas</taxon>
    </lineage>
</organism>
<evidence type="ECO:0000256" key="2">
    <source>
        <dbReference type="SAM" id="SignalP"/>
    </source>
</evidence>
<feature type="domain" description="C-type lectin" evidence="3">
    <location>
        <begin position="506"/>
        <end position="599"/>
    </location>
</feature>
<feature type="domain" description="C-type lectin" evidence="3">
    <location>
        <begin position="296"/>
        <end position="401"/>
    </location>
</feature>
<dbReference type="CDD" id="cd00037">
    <property type="entry name" value="CLECT"/>
    <property type="match status" value="2"/>
</dbReference>
<dbReference type="PROSITE" id="PS50041">
    <property type="entry name" value="C_TYPE_LECTIN_2"/>
    <property type="match status" value="3"/>
</dbReference>
<dbReference type="Proteomes" id="UP000789595">
    <property type="component" value="Unassembled WGS sequence"/>
</dbReference>
<sequence length="747" mass="78121">MKAALLTVLLAWASTAEAAAPCNGDNSDAERILKCIKQFSASEWKGCTHDEKYECYCSNDDGVNYCCGSDDQAEAIDIWSQCLGVEDKGCDRSKCSSAWDDCCAPDGEAATCRDGYSTVYTGGGCAWFNNGDYTCCPPDGSSSPSDGLFVAGPSTGNYYEAVAYCSSINAEVAVIRSSQENEKARQACGTSSCWIGLVEEGGSVGTSPGSQVWKWPDGTGPAYVNWQTGEPNNYDGTDERNAMINCFVEGLCGDGGGKWYDAPDTWDGAKPLCRTDDGSGSGDGGIFTITSSNGVWDDCPSECAAIGGTFTCIADEAQNIQALAAFRGHCPGGADDCGAWIAVSDEASEGNWVCTADGSPQTYQPWSAIGNEPNGGPGENCVNMWGPNSGRNDGAWNDYGCTDARMPCICKGGDAGAGATSTTTTGTNCRSDICTDYAGDCCAPGSEPRGCSMAGYEVESDPYGASGWGPCVSTYGQQSVYQCCSEEGGSSSPSEDLFVAGPNGGNYYDAAAYCSSIGAEIATIYSSAENEAARIACGGSSCWIGLSEQGGTVGTAPSSQVWTWPDGNGASYFNWQQGEPNNWAGRDEKNAIMNCCGTWGQESSGKWYDAPYDYDEPRPLCRTAAAGSSSSSKKGSDDEPDSASAGFIVAILLLLLVVVLVGGIYVLYKKVLNLEAQRRPPTNPGAFFEVGAVELETTSHMAHPPKPGYVPQYPQTAAVEVPAAPYSPPRAQVLTVEPSAPERGTMV</sequence>
<protein>
    <recommendedName>
        <fullName evidence="3">C-type lectin domain-containing protein</fullName>
    </recommendedName>
</protein>
<evidence type="ECO:0000313" key="5">
    <source>
        <dbReference type="Proteomes" id="UP000789595"/>
    </source>
</evidence>
<feature type="signal peptide" evidence="2">
    <location>
        <begin position="1"/>
        <end position="18"/>
    </location>
</feature>
<dbReference type="InterPro" id="IPR050111">
    <property type="entry name" value="C-type_lectin/snaclec_domain"/>
</dbReference>
<dbReference type="SUPFAM" id="SSF56436">
    <property type="entry name" value="C-type lectin-like"/>
    <property type="match status" value="3"/>
</dbReference>
<feature type="transmembrane region" description="Helical" evidence="1">
    <location>
        <begin position="645"/>
        <end position="668"/>
    </location>
</feature>